<evidence type="ECO:0000313" key="3">
    <source>
        <dbReference type="Proteomes" id="UP000605013"/>
    </source>
</evidence>
<name>A0ABS1WIP1_9FLAO</name>
<organism evidence="2 3">
    <name type="scientific">Olleya sediminilitoris</name>
    <dbReference type="NCBI Taxonomy" id="2795739"/>
    <lineage>
        <taxon>Bacteria</taxon>
        <taxon>Pseudomonadati</taxon>
        <taxon>Bacteroidota</taxon>
        <taxon>Flavobacteriia</taxon>
        <taxon>Flavobacteriales</taxon>
        <taxon>Flavobacteriaceae</taxon>
    </lineage>
</organism>
<gene>
    <name evidence="2" type="ORF">JAO71_04185</name>
</gene>
<dbReference type="InterPro" id="IPR032557">
    <property type="entry name" value="DUF4935"/>
</dbReference>
<dbReference type="Gene3D" id="3.40.50.1010">
    <property type="entry name" value="5'-nuclease"/>
    <property type="match status" value="1"/>
</dbReference>
<sequence>MNIILDSNIIIQDFRLKSSDAILFLNNFSINKTKCFISKVTYFEVLNNFEKQLKQKIVKIESQLNSIKRQTDNPPFDFDENYVDNQLNIYKAYLDNKLKEFKISILPLPMIPHQKILEQILKEKAPFNGSDSGYKDFLIFHSILESITKYNSDVVFISNDNDFGEKDIYPDLEELNQSKSKIILRKSLKEINQNELKENITKSNAQLKFITELFEDENHQSDYLESVVDYINSKFFLEILPIHLEDYMDLIKDKPDLDVYEFYSDSGKINSVDAVNKDLVIVNADLDAFIAYSFYINQKDLHIFRNLPEEIQFEYHIEENNALIWFGAYFRVSTTVQSDKSGLDIKKVELSIKEDNYL</sequence>
<evidence type="ECO:0000259" key="1">
    <source>
        <dbReference type="Pfam" id="PF16289"/>
    </source>
</evidence>
<dbReference type="Proteomes" id="UP000605013">
    <property type="component" value="Unassembled WGS sequence"/>
</dbReference>
<dbReference type="Pfam" id="PF16289">
    <property type="entry name" value="PIN_12"/>
    <property type="match status" value="1"/>
</dbReference>
<feature type="domain" description="DUF4935" evidence="1">
    <location>
        <begin position="3"/>
        <end position="163"/>
    </location>
</feature>
<keyword evidence="3" id="KW-1185">Reference proteome</keyword>
<comment type="caution">
    <text evidence="2">The sequence shown here is derived from an EMBL/GenBank/DDBJ whole genome shotgun (WGS) entry which is preliminary data.</text>
</comment>
<dbReference type="RefSeq" id="WP_202999108.1">
    <property type="nucleotide sequence ID" value="NZ_JAEMEF010000002.1"/>
</dbReference>
<accession>A0ABS1WIP1</accession>
<reference evidence="2 3" key="1">
    <citation type="submission" date="2020-12" db="EMBL/GenBank/DDBJ databases">
        <title>Olleya sediminilitoris sp. nov., isolated from a tidal flat.</title>
        <authorList>
            <person name="Park S."/>
            <person name="Yoon J.-H."/>
        </authorList>
    </citation>
    <scope>NUCLEOTIDE SEQUENCE [LARGE SCALE GENOMIC DNA]</scope>
    <source>
        <strain evidence="2 3">YSTF-M6</strain>
    </source>
</reference>
<dbReference type="EMBL" id="JAEMEF010000002">
    <property type="protein sequence ID" value="MBL7558995.1"/>
    <property type="molecule type" value="Genomic_DNA"/>
</dbReference>
<proteinExistence type="predicted"/>
<protein>
    <submittedName>
        <fullName evidence="2">DUF4935 domain-containing protein</fullName>
    </submittedName>
</protein>
<evidence type="ECO:0000313" key="2">
    <source>
        <dbReference type="EMBL" id="MBL7558995.1"/>
    </source>
</evidence>